<dbReference type="CDD" id="cd12148">
    <property type="entry name" value="fungal_TF_MHR"/>
    <property type="match status" value="1"/>
</dbReference>
<organism evidence="4 5">
    <name type="scientific">Mycena albidolilacea</name>
    <dbReference type="NCBI Taxonomy" id="1033008"/>
    <lineage>
        <taxon>Eukaryota</taxon>
        <taxon>Fungi</taxon>
        <taxon>Dikarya</taxon>
        <taxon>Basidiomycota</taxon>
        <taxon>Agaricomycotina</taxon>
        <taxon>Agaricomycetes</taxon>
        <taxon>Agaricomycetidae</taxon>
        <taxon>Agaricales</taxon>
        <taxon>Marasmiineae</taxon>
        <taxon>Mycenaceae</taxon>
        <taxon>Mycena</taxon>
    </lineage>
</organism>
<evidence type="ECO:0000259" key="3">
    <source>
        <dbReference type="Pfam" id="PF04082"/>
    </source>
</evidence>
<dbReference type="Proteomes" id="UP001218218">
    <property type="component" value="Unassembled WGS sequence"/>
</dbReference>
<sequence>MAPTFPPPSQSVHLPSGQSEVPYIKAALDPVSVPPTDPYLPTLPSVSWSPPNQQPFPHAWQNPDQKFDTNLLEAVVTRTLTLVVPAEPEDDERTNNPIDKSMFNGLLQHMREFFKVSTTQYDKSIRHTVVKEVLTKKCPTHILHTQETSADSVLVRDNGGQERAAPLVLNHALMRELTNVFFTYCHPIQAVIHKPSFSASLCHNRVPSHLLFAICALAAPLSQQLHIRSMAPPRLSGKPFAHEPLSQMFDGSGHLICDPDLFTAGHFWCPSSAVAHLVAKSPLRPPPAARLPIPRRPLCIHCPPRLSRLAATCARSTHPSRHMCPVFGIQRVHTAPAPSSRAQSRPPRPVPPPPAPTLRTVSARWHTHPTPSPHRRVLQSSQSK</sequence>
<feature type="compositionally biased region" description="Pro residues" evidence="2">
    <location>
        <begin position="346"/>
        <end position="356"/>
    </location>
</feature>
<accession>A0AAD6Z704</accession>
<evidence type="ECO:0000256" key="2">
    <source>
        <dbReference type="SAM" id="MobiDB-lite"/>
    </source>
</evidence>
<comment type="caution">
    <text evidence="4">The sequence shown here is derived from an EMBL/GenBank/DDBJ whole genome shotgun (WGS) entry which is preliminary data.</text>
</comment>
<reference evidence="4" key="1">
    <citation type="submission" date="2023-03" db="EMBL/GenBank/DDBJ databases">
        <title>Massive genome expansion in bonnet fungi (Mycena s.s.) driven by repeated elements and novel gene families across ecological guilds.</title>
        <authorList>
            <consortium name="Lawrence Berkeley National Laboratory"/>
            <person name="Harder C.B."/>
            <person name="Miyauchi S."/>
            <person name="Viragh M."/>
            <person name="Kuo A."/>
            <person name="Thoen E."/>
            <person name="Andreopoulos B."/>
            <person name="Lu D."/>
            <person name="Skrede I."/>
            <person name="Drula E."/>
            <person name="Henrissat B."/>
            <person name="Morin E."/>
            <person name="Kohler A."/>
            <person name="Barry K."/>
            <person name="LaButti K."/>
            <person name="Morin E."/>
            <person name="Salamov A."/>
            <person name="Lipzen A."/>
            <person name="Mereny Z."/>
            <person name="Hegedus B."/>
            <person name="Baldrian P."/>
            <person name="Stursova M."/>
            <person name="Weitz H."/>
            <person name="Taylor A."/>
            <person name="Grigoriev I.V."/>
            <person name="Nagy L.G."/>
            <person name="Martin F."/>
            <person name="Kauserud H."/>
        </authorList>
    </citation>
    <scope>NUCLEOTIDE SEQUENCE</scope>
    <source>
        <strain evidence="4">CBHHK002</strain>
    </source>
</reference>
<protein>
    <recommendedName>
        <fullName evidence="3">Xylanolytic transcriptional activator regulatory domain-containing protein</fullName>
    </recommendedName>
</protein>
<feature type="region of interest" description="Disordered" evidence="2">
    <location>
        <begin position="334"/>
        <end position="384"/>
    </location>
</feature>
<evidence type="ECO:0000313" key="4">
    <source>
        <dbReference type="EMBL" id="KAJ7309994.1"/>
    </source>
</evidence>
<feature type="compositionally biased region" description="Low complexity" evidence="2">
    <location>
        <begin position="335"/>
        <end position="345"/>
    </location>
</feature>
<proteinExistence type="predicted"/>
<dbReference type="Pfam" id="PF04082">
    <property type="entry name" value="Fungal_trans"/>
    <property type="match status" value="1"/>
</dbReference>
<keyword evidence="5" id="KW-1185">Reference proteome</keyword>
<dbReference type="GO" id="GO:0003677">
    <property type="term" value="F:DNA binding"/>
    <property type="evidence" value="ECO:0007669"/>
    <property type="project" value="InterPro"/>
</dbReference>
<name>A0AAD6Z704_9AGAR</name>
<keyword evidence="1" id="KW-0539">Nucleus</keyword>
<gene>
    <name evidence="4" type="ORF">DFH08DRAFT_1049476</name>
</gene>
<dbReference type="AlphaFoldDB" id="A0AAD6Z704"/>
<dbReference type="InterPro" id="IPR007219">
    <property type="entry name" value="XnlR_reg_dom"/>
</dbReference>
<dbReference type="GO" id="GO:0008270">
    <property type="term" value="F:zinc ion binding"/>
    <property type="evidence" value="ECO:0007669"/>
    <property type="project" value="InterPro"/>
</dbReference>
<feature type="domain" description="Xylanolytic transcriptional activator regulatory" evidence="3">
    <location>
        <begin position="179"/>
        <end position="245"/>
    </location>
</feature>
<evidence type="ECO:0000256" key="1">
    <source>
        <dbReference type="ARBA" id="ARBA00023242"/>
    </source>
</evidence>
<evidence type="ECO:0000313" key="5">
    <source>
        <dbReference type="Proteomes" id="UP001218218"/>
    </source>
</evidence>
<dbReference type="EMBL" id="JARIHO010000080">
    <property type="protein sequence ID" value="KAJ7309994.1"/>
    <property type="molecule type" value="Genomic_DNA"/>
</dbReference>
<dbReference type="GO" id="GO:0006351">
    <property type="term" value="P:DNA-templated transcription"/>
    <property type="evidence" value="ECO:0007669"/>
    <property type="project" value="InterPro"/>
</dbReference>